<dbReference type="EMBL" id="JAAVJR010000001">
    <property type="protein sequence ID" value="NJW51954.1"/>
    <property type="molecule type" value="Genomic_DNA"/>
</dbReference>
<evidence type="ECO:0000313" key="1">
    <source>
        <dbReference type="EMBL" id="NJW51954.1"/>
    </source>
</evidence>
<name>A0ABX1CYD6_9FLAO</name>
<keyword evidence="2" id="KW-1185">Reference proteome</keyword>
<sequence>MNSPRMVTHAGLTLNLSQIKCFKLNGFSTIGKQNTLVVEFKTRYGYIENPQTGKFEKQEYTEHTEMEFPDYETAVVFRNEWEEIWQEYLDEQS</sequence>
<evidence type="ECO:0000313" key="2">
    <source>
        <dbReference type="Proteomes" id="UP000703674"/>
    </source>
</evidence>
<proteinExistence type="predicted"/>
<protein>
    <submittedName>
        <fullName evidence="1">Uncharacterized protein</fullName>
    </submittedName>
</protein>
<comment type="caution">
    <text evidence="1">The sequence shown here is derived from an EMBL/GenBank/DDBJ whole genome shotgun (WGS) entry which is preliminary data.</text>
</comment>
<gene>
    <name evidence="1" type="ORF">HC175_03390</name>
</gene>
<reference evidence="1 2" key="1">
    <citation type="submission" date="2020-03" db="EMBL/GenBank/DDBJ databases">
        <title>Salinimicrobium sp. nov, isolated from SCS.</title>
        <authorList>
            <person name="Cao W.R."/>
        </authorList>
    </citation>
    <scope>NUCLEOTIDE SEQUENCE [LARGE SCALE GENOMIC DNA]</scope>
    <source>
        <strain evidence="2">J15B91</strain>
    </source>
</reference>
<organism evidence="1 2">
    <name type="scientific">Salinimicrobium oceani</name>
    <dbReference type="NCBI Taxonomy" id="2722702"/>
    <lineage>
        <taxon>Bacteria</taxon>
        <taxon>Pseudomonadati</taxon>
        <taxon>Bacteroidota</taxon>
        <taxon>Flavobacteriia</taxon>
        <taxon>Flavobacteriales</taxon>
        <taxon>Flavobacteriaceae</taxon>
        <taxon>Salinimicrobium</taxon>
    </lineage>
</organism>
<dbReference type="Proteomes" id="UP000703674">
    <property type="component" value="Unassembled WGS sequence"/>
</dbReference>
<accession>A0ABX1CYD6</accession>
<dbReference type="RefSeq" id="WP_168137079.1">
    <property type="nucleotide sequence ID" value="NZ_JAAVJR010000001.1"/>
</dbReference>